<dbReference type="CDD" id="cd20404">
    <property type="entry name" value="Tudor_Agenet_AtEML-like"/>
    <property type="match status" value="1"/>
</dbReference>
<dbReference type="GO" id="GO:0003677">
    <property type="term" value="F:DNA binding"/>
    <property type="evidence" value="ECO:0007669"/>
    <property type="project" value="UniProtKB-KW"/>
</dbReference>
<dbReference type="InterPro" id="IPR001606">
    <property type="entry name" value="ARID_dom"/>
</dbReference>
<dbReference type="SUPFAM" id="SSF46774">
    <property type="entry name" value="ARID-like"/>
    <property type="match status" value="1"/>
</dbReference>
<feature type="region of interest" description="Disordered" evidence="5">
    <location>
        <begin position="196"/>
        <end position="228"/>
    </location>
</feature>
<sequence>AAAAAAAASAAAAVHVAPPGGFHMPGLGALPGGDGGDRGAGFASLGHPSGPLRPGQEIAAEVLSALKPLSPDEFTTLLTNFYRGLKGKYKVPTFAHRDLDLHTVFWAVSARGGYETVTAGKQWKEICRCLDVDLTGQTSASYNMRLNYERCLLDFENYLASGKYEEDLAAGAAPVHTHLTDPSVHRFTIPGAYVGEEPGEAGEGAAAAAVAGPAPQARPQRVQPPRAAAAGVAPLAAMFAGSPPDGPGAGAAPSAPARAAPSLRPRPERERERVGQTLATLGEAAVGRRVDRYWPEEGGWWAAEITGYRAETGEHALTYARGTADESFEWADLSEFHDTELRLGEEDEGNGEDGGPA</sequence>
<accession>A0A1D2ADH9</accession>
<feature type="compositionally biased region" description="Low complexity" evidence="5">
    <location>
        <begin position="250"/>
        <end position="263"/>
    </location>
</feature>
<evidence type="ECO:0000313" key="7">
    <source>
        <dbReference type="EMBL" id="JAT77151.1"/>
    </source>
</evidence>
<feature type="region of interest" description="Disordered" evidence="5">
    <location>
        <begin position="336"/>
        <end position="357"/>
    </location>
</feature>
<dbReference type="PANTHER" id="PTHR15348">
    <property type="entry name" value="AT-RICH INTERACTIVE DOMAIN-CONTAINING PROTEIN ARID DOMAIN- CONTAINING PROTEIN DEAD RINGER PROTEIN B-CELL REGULATOR OF IGH TRANSCRIPTION BRIGHT"/>
    <property type="match status" value="1"/>
</dbReference>
<dbReference type="InterPro" id="IPR036431">
    <property type="entry name" value="ARID_dom_sf"/>
</dbReference>
<organism evidence="7">
    <name type="scientific">Auxenochlorella protothecoides</name>
    <name type="common">Green microalga</name>
    <name type="synonym">Chlorella protothecoides</name>
    <dbReference type="NCBI Taxonomy" id="3075"/>
    <lineage>
        <taxon>Eukaryota</taxon>
        <taxon>Viridiplantae</taxon>
        <taxon>Chlorophyta</taxon>
        <taxon>core chlorophytes</taxon>
        <taxon>Trebouxiophyceae</taxon>
        <taxon>Chlorellales</taxon>
        <taxon>Chlorellaceae</taxon>
        <taxon>Auxenochlorella</taxon>
    </lineage>
</organism>
<dbReference type="PROSITE" id="PS51011">
    <property type="entry name" value="ARID"/>
    <property type="match status" value="1"/>
</dbReference>
<feature type="compositionally biased region" description="Basic and acidic residues" evidence="5">
    <location>
        <begin position="265"/>
        <end position="274"/>
    </location>
</feature>
<keyword evidence="2" id="KW-0238">DNA-binding</keyword>
<keyword evidence="3" id="KW-0804">Transcription</keyword>
<dbReference type="GO" id="GO:0006357">
    <property type="term" value="P:regulation of transcription by RNA polymerase II"/>
    <property type="evidence" value="ECO:0007669"/>
    <property type="project" value="InterPro"/>
</dbReference>
<evidence type="ECO:0000256" key="4">
    <source>
        <dbReference type="ARBA" id="ARBA00023242"/>
    </source>
</evidence>
<evidence type="ECO:0000256" key="1">
    <source>
        <dbReference type="ARBA" id="ARBA00023015"/>
    </source>
</evidence>
<feature type="domain" description="ARID" evidence="6">
    <location>
        <begin position="68"/>
        <end position="160"/>
    </location>
</feature>
<feature type="compositionally biased region" description="Low complexity" evidence="5">
    <location>
        <begin position="203"/>
        <end position="228"/>
    </location>
</feature>
<evidence type="ECO:0000259" key="6">
    <source>
        <dbReference type="PROSITE" id="PS51011"/>
    </source>
</evidence>
<dbReference type="GO" id="GO:0005634">
    <property type="term" value="C:nucleus"/>
    <property type="evidence" value="ECO:0007669"/>
    <property type="project" value="TreeGrafter"/>
</dbReference>
<feature type="region of interest" description="Disordered" evidence="5">
    <location>
        <begin position="240"/>
        <end position="274"/>
    </location>
</feature>
<dbReference type="Gene3D" id="1.10.150.60">
    <property type="entry name" value="ARID DNA-binding domain"/>
    <property type="match status" value="1"/>
</dbReference>
<evidence type="ECO:0000256" key="5">
    <source>
        <dbReference type="SAM" id="MobiDB-lite"/>
    </source>
</evidence>
<evidence type="ECO:0000256" key="3">
    <source>
        <dbReference type="ARBA" id="ARBA00023163"/>
    </source>
</evidence>
<protein>
    <recommendedName>
        <fullName evidence="6">ARID domain-containing protein</fullName>
    </recommendedName>
</protein>
<dbReference type="CDD" id="cd16100">
    <property type="entry name" value="ARID"/>
    <property type="match status" value="1"/>
</dbReference>
<proteinExistence type="predicted"/>
<dbReference type="SMART" id="SM01014">
    <property type="entry name" value="ARID"/>
    <property type="match status" value="1"/>
</dbReference>
<dbReference type="Pfam" id="PF01388">
    <property type="entry name" value="ARID"/>
    <property type="match status" value="1"/>
</dbReference>
<dbReference type="PANTHER" id="PTHR15348:SF0">
    <property type="entry name" value="PROTEIN DEAD RINGER"/>
    <property type="match status" value="1"/>
</dbReference>
<dbReference type="SMART" id="SM00501">
    <property type="entry name" value="BRIGHT"/>
    <property type="match status" value="1"/>
</dbReference>
<reference evidence="7" key="1">
    <citation type="submission" date="2015-08" db="EMBL/GenBank/DDBJ databases">
        <authorList>
            <person name="Babu N.S."/>
            <person name="Beckwith C.J."/>
            <person name="Beseler K.G."/>
            <person name="Brison A."/>
            <person name="Carone J.V."/>
            <person name="Caskin T.P."/>
            <person name="Diamond M."/>
            <person name="Durham M.E."/>
            <person name="Foxe J.M."/>
            <person name="Go M."/>
            <person name="Henderson B.A."/>
            <person name="Jones I.B."/>
            <person name="McGettigan J.A."/>
            <person name="Micheletti S.J."/>
            <person name="Nasrallah M.E."/>
            <person name="Ortiz D."/>
            <person name="Piller C.R."/>
            <person name="Privatt S.R."/>
            <person name="Schneider S.L."/>
            <person name="Sharp S."/>
            <person name="Smith T.C."/>
            <person name="Stanton J.D."/>
            <person name="Ullery H.E."/>
            <person name="Wilson R.J."/>
            <person name="Serrano M.G."/>
            <person name="Buck G."/>
            <person name="Lee V."/>
            <person name="Wang Y."/>
            <person name="Carvalho R."/>
            <person name="Voegtly L."/>
            <person name="Shi R."/>
            <person name="Duckworth R."/>
            <person name="Johnson A."/>
            <person name="Loviza R."/>
            <person name="Walstead R."/>
            <person name="Shah Z."/>
            <person name="Kiflezghi M."/>
            <person name="Wade K."/>
            <person name="Ball S.L."/>
            <person name="Bradley K.W."/>
            <person name="Asai D.J."/>
            <person name="Bowman C.A."/>
            <person name="Russell D.A."/>
            <person name="Pope W.H."/>
            <person name="Jacobs-Sera D."/>
            <person name="Hendrix R.W."/>
            <person name="Hatfull G.F."/>
        </authorList>
    </citation>
    <scope>NUCLEOTIDE SEQUENCE</scope>
</reference>
<evidence type="ECO:0000256" key="2">
    <source>
        <dbReference type="ARBA" id="ARBA00023125"/>
    </source>
</evidence>
<keyword evidence="1" id="KW-0805">Transcription regulation</keyword>
<dbReference type="InterPro" id="IPR045147">
    <property type="entry name" value="ARI3A/B/C"/>
</dbReference>
<keyword evidence="4" id="KW-0539">Nucleus</keyword>
<gene>
    <name evidence="7" type="ORF">g.11025</name>
</gene>
<dbReference type="AlphaFoldDB" id="A0A1D2ADH9"/>
<name>A0A1D2ADH9_AUXPR</name>
<feature type="non-terminal residue" evidence="7">
    <location>
        <position position="1"/>
    </location>
</feature>
<dbReference type="EMBL" id="GDKF01001471">
    <property type="protein sequence ID" value="JAT77151.1"/>
    <property type="molecule type" value="Transcribed_RNA"/>
</dbReference>